<evidence type="ECO:0000313" key="2">
    <source>
        <dbReference type="Proteomes" id="UP001172386"/>
    </source>
</evidence>
<name>A0ACC3A607_9EURO</name>
<reference evidence="1" key="1">
    <citation type="submission" date="2022-10" db="EMBL/GenBank/DDBJ databases">
        <title>Culturing micro-colonial fungi from biological soil crusts in the Mojave desert and describing Neophaeococcomyces mojavensis, and introducing the new genera and species Taxawa tesnikishii.</title>
        <authorList>
            <person name="Kurbessoian T."/>
            <person name="Stajich J.E."/>
        </authorList>
    </citation>
    <scope>NUCLEOTIDE SEQUENCE</scope>
    <source>
        <strain evidence="1">JES_112</strain>
    </source>
</reference>
<keyword evidence="1" id="KW-0378">Hydrolase</keyword>
<protein>
    <submittedName>
        <fullName evidence="1">Uracil DNA N-glycosylase Thp1</fullName>
        <ecNumber evidence="1">3.2.2.29</ecNumber>
    </submittedName>
</protein>
<dbReference type="EC" id="3.2.2.29" evidence="1"/>
<dbReference type="Proteomes" id="UP001172386">
    <property type="component" value="Unassembled WGS sequence"/>
</dbReference>
<proteinExistence type="predicted"/>
<gene>
    <name evidence="1" type="primary">thp1_1</name>
    <name evidence="1" type="ORF">H2198_005325</name>
</gene>
<keyword evidence="2" id="KW-1185">Reference proteome</keyword>
<sequence>MPPRLRKPRPASGAEPVTGFEEVVPGSGSEAPVPVVANASTEQEYAVQPEPGSNQKRKRAAKAPVSMEPKKARLEPTASMRATPAQNNLKDSIREGLILISIGLNPGIMTGKTGHAYAHPSNRYWPTLYASGITPVQHKPAETHSLMDMYGIGHTNIIPNLATIGGNDLTKEDYMAGAKVLDEKIEQLRPQAVMIVGKGIWEEWFRYKKGRKMTKKDGFEYGWQDPDLWIGKKEGEWEGARSFVVTTTSGLSSSHTKEERIAIWKPMGDWFTPKRDEWIKKREEQKEQAAEG</sequence>
<evidence type="ECO:0000313" key="1">
    <source>
        <dbReference type="EMBL" id="KAJ9655884.1"/>
    </source>
</evidence>
<organism evidence="1 2">
    <name type="scientific">Neophaeococcomyces mojaviensis</name>
    <dbReference type="NCBI Taxonomy" id="3383035"/>
    <lineage>
        <taxon>Eukaryota</taxon>
        <taxon>Fungi</taxon>
        <taxon>Dikarya</taxon>
        <taxon>Ascomycota</taxon>
        <taxon>Pezizomycotina</taxon>
        <taxon>Eurotiomycetes</taxon>
        <taxon>Chaetothyriomycetidae</taxon>
        <taxon>Chaetothyriales</taxon>
        <taxon>Chaetothyriales incertae sedis</taxon>
        <taxon>Neophaeococcomyces</taxon>
    </lineage>
</organism>
<keyword evidence="1" id="KW-0326">Glycosidase</keyword>
<dbReference type="EMBL" id="JAPDRQ010000087">
    <property type="protein sequence ID" value="KAJ9655884.1"/>
    <property type="molecule type" value="Genomic_DNA"/>
</dbReference>
<accession>A0ACC3A607</accession>
<comment type="caution">
    <text evidence="1">The sequence shown here is derived from an EMBL/GenBank/DDBJ whole genome shotgun (WGS) entry which is preliminary data.</text>
</comment>